<dbReference type="PANTHER" id="PTHR24362:SF309">
    <property type="entry name" value="PROTEIN KINASE DOMAIN-CONTAINING PROTEIN"/>
    <property type="match status" value="1"/>
</dbReference>
<reference evidence="2 3" key="2">
    <citation type="journal article" date="2018" name="New Phytol.">
        <title>High intraspecific genome diversity in the model arbuscular mycorrhizal symbiont Rhizophagus irregularis.</title>
        <authorList>
            <person name="Chen E.C.H."/>
            <person name="Morin E."/>
            <person name="Beaudet D."/>
            <person name="Noel J."/>
            <person name="Yildirir G."/>
            <person name="Ndikumana S."/>
            <person name="Charron P."/>
            <person name="St-Onge C."/>
            <person name="Giorgi J."/>
            <person name="Kruger M."/>
            <person name="Marton T."/>
            <person name="Ropars J."/>
            <person name="Grigoriev I.V."/>
            <person name="Hainaut M."/>
            <person name="Henrissat B."/>
            <person name="Roux C."/>
            <person name="Martin F."/>
            <person name="Corradi N."/>
        </authorList>
    </citation>
    <scope>NUCLEOTIDE SEQUENCE [LARGE SCALE GENOMIC DNA]</scope>
    <source>
        <strain evidence="2 3">DAOM 197198</strain>
    </source>
</reference>
<proteinExistence type="predicted"/>
<gene>
    <name evidence="2" type="ORF">GLOIN_2v242039</name>
</gene>
<reference evidence="2 3" key="1">
    <citation type="journal article" date="2013" name="Proc. Natl. Acad. Sci. U.S.A.">
        <title>Genome of an arbuscular mycorrhizal fungus provides insight into the oldest plant symbiosis.</title>
        <authorList>
            <person name="Tisserant E."/>
            <person name="Malbreil M."/>
            <person name="Kuo A."/>
            <person name="Kohler A."/>
            <person name="Symeonidi A."/>
            <person name="Balestrini R."/>
            <person name="Charron P."/>
            <person name="Duensing N."/>
            <person name="Frei Dit Frey N."/>
            <person name="Gianinazzi-Pearson V."/>
            <person name="Gilbert L.B."/>
            <person name="Handa Y."/>
            <person name="Herr J.R."/>
            <person name="Hijri M."/>
            <person name="Koul R."/>
            <person name="Kawaguchi M."/>
            <person name="Krajinski F."/>
            <person name="Lammers P.J."/>
            <person name="Masclaux F.G."/>
            <person name="Murat C."/>
            <person name="Morin E."/>
            <person name="Ndikumana S."/>
            <person name="Pagni M."/>
            <person name="Petitpierre D."/>
            <person name="Requena N."/>
            <person name="Rosikiewicz P."/>
            <person name="Riley R."/>
            <person name="Saito K."/>
            <person name="San Clemente H."/>
            <person name="Shapiro H."/>
            <person name="van Tuinen D."/>
            <person name="Becard G."/>
            <person name="Bonfante P."/>
            <person name="Paszkowski U."/>
            <person name="Shachar-Hill Y.Y."/>
            <person name="Tuskan G.A."/>
            <person name="Young P.W."/>
            <person name="Sanders I.R."/>
            <person name="Henrissat B."/>
            <person name="Rensing S.A."/>
            <person name="Grigoriev I.V."/>
            <person name="Corradi N."/>
            <person name="Roux C."/>
            <person name="Martin F."/>
        </authorList>
    </citation>
    <scope>NUCLEOTIDE SEQUENCE [LARGE SCALE GENOMIC DNA]</scope>
    <source>
        <strain evidence="2 3">DAOM 197198</strain>
    </source>
</reference>
<name>A0A2P4PS58_RHIID</name>
<accession>A0A2P4PS58</accession>
<evidence type="ECO:0000313" key="2">
    <source>
        <dbReference type="EMBL" id="POG68228.1"/>
    </source>
</evidence>
<dbReference type="InterPro" id="IPR011009">
    <property type="entry name" value="Kinase-like_dom_sf"/>
</dbReference>
<dbReference type="GO" id="GO:0005524">
    <property type="term" value="F:ATP binding"/>
    <property type="evidence" value="ECO:0007669"/>
    <property type="project" value="InterPro"/>
</dbReference>
<dbReference type="PROSITE" id="PS50011">
    <property type="entry name" value="PROTEIN_KINASE_DOM"/>
    <property type="match status" value="1"/>
</dbReference>
<sequence>MRMIDIYPQQSIIVCECALYDLEIFLGHQDYSQRHKEKDEIVKDIVSGLLELQKHNIVHTELSPKNIMYFKNKDDYDERWKLIDFDSACIVDKDDVKIITNYSAPEIIRSHENKTEIKANFAMDMFSFGLVLYFLETGHHYWDGENEITKEEMISTKRLIIDVQDPTACFIIKELLSETILSRMSLQKFMQSTYYTGVAENKNMYRIYNTNQTAVLAEPMNLDSNYISGMREEEYRLYRTFKPFFENYHNEMKKNLEMMGSKIDDCTNDLKDLTKKIPQWNMDVVKTISSFICLRTQRSMARSGSKRL</sequence>
<dbReference type="Gene3D" id="1.10.510.10">
    <property type="entry name" value="Transferase(Phosphotransferase) domain 1"/>
    <property type="match status" value="1"/>
</dbReference>
<feature type="domain" description="Protein kinase" evidence="1">
    <location>
        <begin position="1"/>
        <end position="195"/>
    </location>
</feature>
<dbReference type="Proteomes" id="UP000018888">
    <property type="component" value="Unassembled WGS sequence"/>
</dbReference>
<evidence type="ECO:0000259" key="1">
    <source>
        <dbReference type="PROSITE" id="PS50011"/>
    </source>
</evidence>
<dbReference type="PANTHER" id="PTHR24362">
    <property type="entry name" value="SERINE/THREONINE-PROTEIN KINASE NEK"/>
    <property type="match status" value="1"/>
</dbReference>
<dbReference type="Pfam" id="PF00069">
    <property type="entry name" value="Pkinase"/>
    <property type="match status" value="1"/>
</dbReference>
<dbReference type="EMBL" id="AUPC02000156">
    <property type="protein sequence ID" value="POG68228.1"/>
    <property type="molecule type" value="Genomic_DNA"/>
</dbReference>
<organism evidence="2 3">
    <name type="scientific">Rhizophagus irregularis (strain DAOM 181602 / DAOM 197198 / MUCL 43194)</name>
    <name type="common">Arbuscular mycorrhizal fungus</name>
    <name type="synonym">Glomus intraradices</name>
    <dbReference type="NCBI Taxonomy" id="747089"/>
    <lineage>
        <taxon>Eukaryota</taxon>
        <taxon>Fungi</taxon>
        <taxon>Fungi incertae sedis</taxon>
        <taxon>Mucoromycota</taxon>
        <taxon>Glomeromycotina</taxon>
        <taxon>Glomeromycetes</taxon>
        <taxon>Glomerales</taxon>
        <taxon>Glomeraceae</taxon>
        <taxon>Rhizophagus</taxon>
    </lineage>
</organism>
<keyword evidence="3" id="KW-1185">Reference proteome</keyword>
<dbReference type="SUPFAM" id="SSF56112">
    <property type="entry name" value="Protein kinase-like (PK-like)"/>
    <property type="match status" value="1"/>
</dbReference>
<comment type="caution">
    <text evidence="2">The sequence shown here is derived from an EMBL/GenBank/DDBJ whole genome shotgun (WGS) entry which is preliminary data.</text>
</comment>
<dbReference type="AlphaFoldDB" id="A0A2P4PS58"/>
<protein>
    <submittedName>
        <fullName evidence="2">Kinase-like domain-containing protein</fullName>
    </submittedName>
</protein>
<dbReference type="SMART" id="SM00220">
    <property type="entry name" value="S_TKc"/>
    <property type="match status" value="1"/>
</dbReference>
<evidence type="ECO:0000313" key="3">
    <source>
        <dbReference type="Proteomes" id="UP000018888"/>
    </source>
</evidence>
<dbReference type="GO" id="GO:0004672">
    <property type="term" value="F:protein kinase activity"/>
    <property type="evidence" value="ECO:0007669"/>
    <property type="project" value="InterPro"/>
</dbReference>
<dbReference type="InterPro" id="IPR000719">
    <property type="entry name" value="Prot_kinase_dom"/>
</dbReference>